<evidence type="ECO:0000313" key="3">
    <source>
        <dbReference type="EMBL" id="KAH9378242.1"/>
    </source>
</evidence>
<evidence type="ECO:0000313" key="4">
    <source>
        <dbReference type="Proteomes" id="UP000821853"/>
    </source>
</evidence>
<dbReference type="PANTHER" id="PTHR45237">
    <property type="entry name" value="POSSIBLE PARA-NITROBENZYL ESTERASE"/>
    <property type="match status" value="1"/>
</dbReference>
<reference evidence="3 4" key="1">
    <citation type="journal article" date="2020" name="Cell">
        <title>Large-Scale Comparative Analyses of Tick Genomes Elucidate Their Genetic Diversity and Vector Capacities.</title>
        <authorList>
            <consortium name="Tick Genome and Microbiome Consortium (TIGMIC)"/>
            <person name="Jia N."/>
            <person name="Wang J."/>
            <person name="Shi W."/>
            <person name="Du L."/>
            <person name="Sun Y."/>
            <person name="Zhan W."/>
            <person name="Jiang J.F."/>
            <person name="Wang Q."/>
            <person name="Zhang B."/>
            <person name="Ji P."/>
            <person name="Bell-Sakyi L."/>
            <person name="Cui X.M."/>
            <person name="Yuan T.T."/>
            <person name="Jiang B.G."/>
            <person name="Yang W.F."/>
            <person name="Lam T.T."/>
            <person name="Chang Q.C."/>
            <person name="Ding S.J."/>
            <person name="Wang X.J."/>
            <person name="Zhu J.G."/>
            <person name="Ruan X.D."/>
            <person name="Zhao L."/>
            <person name="Wei J.T."/>
            <person name="Ye R.Z."/>
            <person name="Que T.C."/>
            <person name="Du C.H."/>
            <person name="Zhou Y.H."/>
            <person name="Cheng J.X."/>
            <person name="Dai P.F."/>
            <person name="Guo W.B."/>
            <person name="Han X.H."/>
            <person name="Huang E.J."/>
            <person name="Li L.F."/>
            <person name="Wei W."/>
            <person name="Gao Y.C."/>
            <person name="Liu J.Z."/>
            <person name="Shao H.Z."/>
            <person name="Wang X."/>
            <person name="Wang C.C."/>
            <person name="Yang T.C."/>
            <person name="Huo Q.B."/>
            <person name="Li W."/>
            <person name="Chen H.Y."/>
            <person name="Chen S.E."/>
            <person name="Zhou L.G."/>
            <person name="Ni X.B."/>
            <person name="Tian J.H."/>
            <person name="Sheng Y."/>
            <person name="Liu T."/>
            <person name="Pan Y.S."/>
            <person name="Xia L.Y."/>
            <person name="Li J."/>
            <person name="Zhao F."/>
            <person name="Cao W.C."/>
        </authorList>
    </citation>
    <scope>NUCLEOTIDE SEQUENCE [LARGE SCALE GENOMIC DNA]</scope>
    <source>
        <strain evidence="3">HaeL-2018</strain>
    </source>
</reference>
<keyword evidence="4" id="KW-1185">Reference proteome</keyword>
<dbReference type="Proteomes" id="UP000821853">
    <property type="component" value="Unassembled WGS sequence"/>
</dbReference>
<keyword evidence="1" id="KW-0325">Glycoprotein</keyword>
<name>A0A9J6GS38_HAELO</name>
<dbReference type="InterPro" id="IPR002018">
    <property type="entry name" value="CarbesteraseB"/>
</dbReference>
<dbReference type="VEuPathDB" id="VectorBase:HLOH_064327"/>
<dbReference type="SUPFAM" id="SSF53474">
    <property type="entry name" value="alpha/beta-Hydrolases"/>
    <property type="match status" value="1"/>
</dbReference>
<evidence type="ECO:0000259" key="2">
    <source>
        <dbReference type="Pfam" id="PF00135"/>
    </source>
</evidence>
<gene>
    <name evidence="3" type="ORF">HPB48_021881</name>
</gene>
<evidence type="ECO:0000256" key="1">
    <source>
        <dbReference type="ARBA" id="ARBA00023180"/>
    </source>
</evidence>
<dbReference type="InterPro" id="IPR029058">
    <property type="entry name" value="AB_hydrolase_fold"/>
</dbReference>
<dbReference type="AlphaFoldDB" id="A0A9J6GS38"/>
<dbReference type="OrthoDB" id="408631at2759"/>
<proteinExistence type="predicted"/>
<organism evidence="3 4">
    <name type="scientific">Haemaphysalis longicornis</name>
    <name type="common">Bush tick</name>
    <dbReference type="NCBI Taxonomy" id="44386"/>
    <lineage>
        <taxon>Eukaryota</taxon>
        <taxon>Metazoa</taxon>
        <taxon>Ecdysozoa</taxon>
        <taxon>Arthropoda</taxon>
        <taxon>Chelicerata</taxon>
        <taxon>Arachnida</taxon>
        <taxon>Acari</taxon>
        <taxon>Parasitiformes</taxon>
        <taxon>Ixodida</taxon>
        <taxon>Ixodoidea</taxon>
        <taxon>Ixodidae</taxon>
        <taxon>Haemaphysalinae</taxon>
        <taxon>Haemaphysalis</taxon>
    </lineage>
</organism>
<dbReference type="PANTHER" id="PTHR45237:SF2">
    <property type="entry name" value="POSSIBLE PARA-NITROBENZYL ESTERASE"/>
    <property type="match status" value="1"/>
</dbReference>
<sequence length="114" mass="13055">MPGNLALHDQEEAMRWLHEHVQWFGGDLNRTVLMGAGTGAWSLGAHLLSKNPLWRWRYPRLIMHSESAFRRHVCTSTSMFRLSEHGSNVTHVANFLYKSVMALVCRTTSSLKYA</sequence>
<comment type="caution">
    <text evidence="3">The sequence shown here is derived from an EMBL/GenBank/DDBJ whole genome shotgun (WGS) entry which is preliminary data.</text>
</comment>
<dbReference type="Gene3D" id="3.40.50.1820">
    <property type="entry name" value="alpha/beta hydrolase"/>
    <property type="match status" value="1"/>
</dbReference>
<dbReference type="Pfam" id="PF00135">
    <property type="entry name" value="COesterase"/>
    <property type="match status" value="1"/>
</dbReference>
<protein>
    <recommendedName>
        <fullName evidence="2">Carboxylesterase type B domain-containing protein</fullName>
    </recommendedName>
</protein>
<accession>A0A9J6GS38</accession>
<feature type="domain" description="Carboxylesterase type B" evidence="2">
    <location>
        <begin position="1"/>
        <end position="89"/>
    </location>
</feature>
<dbReference type="EMBL" id="JABSTR010000008">
    <property type="protein sequence ID" value="KAH9378242.1"/>
    <property type="molecule type" value="Genomic_DNA"/>
</dbReference>